<organism evidence="1 2">
    <name type="scientific">Streblomastix strix</name>
    <dbReference type="NCBI Taxonomy" id="222440"/>
    <lineage>
        <taxon>Eukaryota</taxon>
        <taxon>Metamonada</taxon>
        <taxon>Preaxostyla</taxon>
        <taxon>Oxymonadida</taxon>
        <taxon>Streblomastigidae</taxon>
        <taxon>Streblomastix</taxon>
    </lineage>
</organism>
<dbReference type="Proteomes" id="UP000324800">
    <property type="component" value="Unassembled WGS sequence"/>
</dbReference>
<evidence type="ECO:0000313" key="1">
    <source>
        <dbReference type="EMBL" id="KAA6367843.1"/>
    </source>
</evidence>
<dbReference type="AlphaFoldDB" id="A0A5J4UCF0"/>
<gene>
    <name evidence="1" type="ORF">EZS28_036629</name>
</gene>
<accession>A0A5J4UCF0</accession>
<reference evidence="1 2" key="1">
    <citation type="submission" date="2019-03" db="EMBL/GenBank/DDBJ databases">
        <title>Single cell metagenomics reveals metabolic interactions within the superorganism composed of flagellate Streblomastix strix and complex community of Bacteroidetes bacteria on its surface.</title>
        <authorList>
            <person name="Treitli S.C."/>
            <person name="Kolisko M."/>
            <person name="Husnik F."/>
            <person name="Keeling P."/>
            <person name="Hampl V."/>
        </authorList>
    </citation>
    <scope>NUCLEOTIDE SEQUENCE [LARGE SCALE GENOMIC DNA]</scope>
    <source>
        <strain evidence="1">ST1C</strain>
    </source>
</reference>
<proteinExistence type="predicted"/>
<dbReference type="EMBL" id="SNRW01017918">
    <property type="protein sequence ID" value="KAA6367843.1"/>
    <property type="molecule type" value="Genomic_DNA"/>
</dbReference>
<protein>
    <submittedName>
        <fullName evidence="1">Uncharacterized protein</fullName>
    </submittedName>
</protein>
<evidence type="ECO:0000313" key="2">
    <source>
        <dbReference type="Proteomes" id="UP000324800"/>
    </source>
</evidence>
<name>A0A5J4UCF0_9EUKA</name>
<comment type="caution">
    <text evidence="1">The sequence shown here is derived from an EMBL/GenBank/DDBJ whole genome shotgun (WGS) entry which is preliminary data.</text>
</comment>
<sequence>MDELMQFLKLHSMQNMKKHNQNVMLMRAFKDNYLQRNSLFFQENTGFFSSLKNFDSKILTRAKKAASWLSPTLHKVMGALSGPVSIIHPGIGVVMGTVGNIAGKVDSYLNKQ</sequence>